<gene>
    <name evidence="1" type="ORF">C4900_02220</name>
</gene>
<dbReference type="STRING" id="163359.A9R16_03195"/>
<evidence type="ECO:0000313" key="2">
    <source>
        <dbReference type="Proteomes" id="UP000253250"/>
    </source>
</evidence>
<evidence type="ECO:0000313" key="1">
    <source>
        <dbReference type="EMBL" id="RCN58620.1"/>
    </source>
</evidence>
<keyword evidence="2" id="KW-1185">Reference proteome</keyword>
<accession>A0A1C2FYD3</accession>
<dbReference type="EMBL" id="PSYR01000001">
    <property type="protein sequence ID" value="RCN58620.1"/>
    <property type="molecule type" value="Genomic_DNA"/>
</dbReference>
<organism evidence="1 2">
    <name type="scientific">Acidiferrobacter thiooxydans</name>
    <dbReference type="NCBI Taxonomy" id="163359"/>
    <lineage>
        <taxon>Bacteria</taxon>
        <taxon>Pseudomonadati</taxon>
        <taxon>Pseudomonadota</taxon>
        <taxon>Gammaproteobacteria</taxon>
        <taxon>Acidiferrobacterales</taxon>
        <taxon>Acidiferrobacteraceae</taxon>
        <taxon>Acidiferrobacter</taxon>
    </lineage>
</organism>
<name>A0A1C2FYD3_9GAMM</name>
<sequence>MAGVLCLRGLTAPAPLPVGPTDPTLSPAAVGALALRVSGAHDAVLYYVVTVRICAGMAGFLRHDQAQTQGLVGRCRACRFRDLAIQHSWKHFPRT</sequence>
<comment type="caution">
    <text evidence="1">The sequence shown here is derived from an EMBL/GenBank/DDBJ whole genome shotgun (WGS) entry which is preliminary data.</text>
</comment>
<dbReference type="Proteomes" id="UP000253250">
    <property type="component" value="Unassembled WGS sequence"/>
</dbReference>
<protein>
    <submittedName>
        <fullName evidence="1">Uncharacterized protein</fullName>
    </submittedName>
</protein>
<proteinExistence type="predicted"/>
<reference evidence="1 2" key="1">
    <citation type="submission" date="2018-02" db="EMBL/GenBank/DDBJ databases">
        <title>Insights into the biology of acidophilic members of the Acidiferrobacteraceae family derived from comparative genomic analyses.</title>
        <authorList>
            <person name="Issotta F."/>
            <person name="Thyssen C."/>
            <person name="Mena C."/>
            <person name="Moya A."/>
            <person name="Bellenberg S."/>
            <person name="Sproer C."/>
            <person name="Covarrubias P.C."/>
            <person name="Sand W."/>
            <person name="Quatrini R."/>
            <person name="Vera M."/>
        </authorList>
    </citation>
    <scope>NUCLEOTIDE SEQUENCE [LARGE SCALE GENOMIC DNA]</scope>
    <source>
        <strain evidence="2">m-1</strain>
    </source>
</reference>
<dbReference type="AlphaFoldDB" id="A0A1C2FYD3"/>